<evidence type="ECO:0000313" key="2">
    <source>
        <dbReference type="EMBL" id="OPL33308.1"/>
    </source>
</evidence>
<comment type="caution">
    <text evidence="2">The sequence shown here is derived from an EMBL/GenBank/DDBJ whole genome shotgun (WGS) entry which is preliminary data.</text>
</comment>
<dbReference type="Proteomes" id="UP000266721">
    <property type="component" value="Unassembled WGS sequence"/>
</dbReference>
<evidence type="ECO:0000313" key="3">
    <source>
        <dbReference type="Proteomes" id="UP000266721"/>
    </source>
</evidence>
<organism evidence="2 3">
    <name type="scientific">Mytilus galloprovincialis</name>
    <name type="common">Mediterranean mussel</name>
    <dbReference type="NCBI Taxonomy" id="29158"/>
    <lineage>
        <taxon>Eukaryota</taxon>
        <taxon>Metazoa</taxon>
        <taxon>Spiralia</taxon>
        <taxon>Lophotrochozoa</taxon>
        <taxon>Mollusca</taxon>
        <taxon>Bivalvia</taxon>
        <taxon>Autobranchia</taxon>
        <taxon>Pteriomorphia</taxon>
        <taxon>Mytilida</taxon>
        <taxon>Mytiloidea</taxon>
        <taxon>Mytilidae</taxon>
        <taxon>Mytilinae</taxon>
        <taxon>Mytilus</taxon>
    </lineage>
</organism>
<feature type="coiled-coil region" evidence="1">
    <location>
        <begin position="57"/>
        <end position="200"/>
    </location>
</feature>
<sequence length="235" mass="27451">MGQSREDVTFKEVKLSRSNQKLDTRENTRYSILILRVQSMSFSGIPDSTENKNGGVNEEIELNKKTLKDLISKLTDATHDQNRIINTLQDANKQLRTENEKQRKKYADLQEQLEVSKALEAVSLGKTQKHQTDTQSQLLETECRLKEAERTIQQTKKEKEDNERKINQLEINLLDFGKRIDELNKENLDLKDRVENICRERVILQRKTDTVEQERDTLKLRIDSWIAKKHSTGNT</sequence>
<dbReference type="AlphaFoldDB" id="A0A3L5TUI3"/>
<keyword evidence="3" id="KW-1185">Reference proteome</keyword>
<proteinExistence type="predicted"/>
<evidence type="ECO:0000256" key="1">
    <source>
        <dbReference type="SAM" id="Coils"/>
    </source>
</evidence>
<reference evidence="2 3" key="1">
    <citation type="journal article" date="2016" name="PLoS ONE">
        <title>A First Insight into the Genome of the Filter-Feeder Mussel Mytilus galloprovincialis.</title>
        <authorList>
            <person name="Murgarella M."/>
            <person name="Puiu D."/>
            <person name="Novoa B."/>
            <person name="Figueras A."/>
            <person name="Posada D."/>
            <person name="Canchaya C."/>
        </authorList>
    </citation>
    <scope>NUCLEOTIDE SEQUENCE [LARGE SCALE GENOMIC DNA]</scope>
    <source>
        <tissue evidence="2">Muscle</tissue>
    </source>
</reference>
<name>A0A3L5TUI3_MYTGA</name>
<gene>
    <name evidence="2" type="ORF">AM593_05142</name>
</gene>
<dbReference type="SMR" id="A0A3L5TUI3"/>
<feature type="non-terminal residue" evidence="2">
    <location>
        <position position="1"/>
    </location>
</feature>
<keyword evidence="1" id="KW-0175">Coiled coil</keyword>
<accession>A0A3L5TUI3</accession>
<dbReference type="EMBL" id="KV583746">
    <property type="protein sequence ID" value="OPL33308.1"/>
    <property type="molecule type" value="Genomic_DNA"/>
</dbReference>
<protein>
    <submittedName>
        <fullName evidence="2">Uncharacterized protein</fullName>
    </submittedName>
</protein>